<keyword evidence="8 10" id="KW-1133">Transmembrane helix</keyword>
<accession>A0ABN6XTT7</accession>
<evidence type="ECO:0000256" key="2">
    <source>
        <dbReference type="ARBA" id="ARBA00004687"/>
    </source>
</evidence>
<keyword evidence="12" id="KW-1185">Reference proteome</keyword>
<evidence type="ECO:0000313" key="11">
    <source>
        <dbReference type="EMBL" id="BDZ48386.1"/>
    </source>
</evidence>
<evidence type="ECO:0000256" key="9">
    <source>
        <dbReference type="ARBA" id="ARBA00023136"/>
    </source>
</evidence>
<comment type="subcellular location">
    <subcellularLocation>
        <location evidence="1">Endoplasmic reticulum membrane</location>
        <topology evidence="1">Multi-pass membrane protein</topology>
    </subcellularLocation>
</comment>
<evidence type="ECO:0000256" key="3">
    <source>
        <dbReference type="ARBA" id="ARBA00022502"/>
    </source>
</evidence>
<gene>
    <name evidence="11" type="ORF">GCM10025867_06270</name>
</gene>
<keyword evidence="3" id="KW-0337">GPI-anchor biosynthesis</keyword>
<evidence type="ECO:0008006" key="13">
    <source>
        <dbReference type="Google" id="ProtNLM"/>
    </source>
</evidence>
<evidence type="ECO:0000256" key="8">
    <source>
        <dbReference type="ARBA" id="ARBA00022989"/>
    </source>
</evidence>
<dbReference type="EMBL" id="AP027732">
    <property type="protein sequence ID" value="BDZ48386.1"/>
    <property type="molecule type" value="Genomic_DNA"/>
</dbReference>
<keyword evidence="4" id="KW-0328">Glycosyltransferase</keyword>
<feature type="transmembrane region" description="Helical" evidence="10">
    <location>
        <begin position="191"/>
        <end position="209"/>
    </location>
</feature>
<dbReference type="Proteomes" id="UP001321486">
    <property type="component" value="Chromosome"/>
</dbReference>
<feature type="transmembrane region" description="Helical" evidence="10">
    <location>
        <begin position="309"/>
        <end position="334"/>
    </location>
</feature>
<dbReference type="RefSeq" id="WP_286345371.1">
    <property type="nucleotide sequence ID" value="NZ_AP027732.1"/>
</dbReference>
<name>A0ABN6XTT7_9MICO</name>
<comment type="pathway">
    <text evidence="2">Glycolipid biosynthesis; glycosylphosphatidylinositol-anchor biosynthesis.</text>
</comment>
<evidence type="ECO:0000256" key="6">
    <source>
        <dbReference type="ARBA" id="ARBA00022692"/>
    </source>
</evidence>
<dbReference type="Pfam" id="PF04188">
    <property type="entry name" value="Mannosyl_trans2"/>
    <property type="match status" value="1"/>
</dbReference>
<keyword evidence="5" id="KW-0808">Transferase</keyword>
<organism evidence="11 12">
    <name type="scientific">Frondihabitans sucicola</name>
    <dbReference type="NCBI Taxonomy" id="1268041"/>
    <lineage>
        <taxon>Bacteria</taxon>
        <taxon>Bacillati</taxon>
        <taxon>Actinomycetota</taxon>
        <taxon>Actinomycetes</taxon>
        <taxon>Micrococcales</taxon>
        <taxon>Microbacteriaceae</taxon>
        <taxon>Frondihabitans</taxon>
    </lineage>
</organism>
<evidence type="ECO:0000256" key="10">
    <source>
        <dbReference type="SAM" id="Phobius"/>
    </source>
</evidence>
<dbReference type="PANTHER" id="PTHR12468:SF2">
    <property type="entry name" value="GPI MANNOSYLTRANSFERASE 2"/>
    <property type="match status" value="1"/>
</dbReference>
<feature type="transmembrane region" description="Helical" evidence="10">
    <location>
        <begin position="32"/>
        <end position="55"/>
    </location>
</feature>
<evidence type="ECO:0000256" key="4">
    <source>
        <dbReference type="ARBA" id="ARBA00022676"/>
    </source>
</evidence>
<feature type="transmembrane region" description="Helical" evidence="10">
    <location>
        <begin position="254"/>
        <end position="277"/>
    </location>
</feature>
<keyword evidence="6 10" id="KW-0812">Transmembrane</keyword>
<sequence>MLVPDPSMTRVAFVDPVRSPSRLLTAAQRLPAWGAVLVVYALSRVFSTVLLFVMYRIAATHPTQYADKYVDAGATKGFFGFLNVWDARFYTSIAEHGYPHVLPVSASGAVQPNAWAFLPVFPWCVRILAQITGWDTGAVAAGVATIFGALAALALHRFLSLRVDALGALWGTTFFCFGAMGFVLEVGYAESMFLFFLFAGLLALMQRRYVTLMWCGVLASFVRPGALVLALTLLIVVVHRFWKHRDEFPRAERAAAVVAGLAIGAAGLAWPLVAAAITGESGAYLKTEMSWWKGVIGYTPSHFVPLSPWFLMAVRYLGIAGIIVVLGVPALYIWGMRKPSLRRLGFDIRAFLTSYSLYLFAVFLPQQSLPRLIMPLAPLIAVDSITHQRAIRRLVLASGMALQVTCVVIMWLLGPP</sequence>
<dbReference type="PANTHER" id="PTHR12468">
    <property type="entry name" value="GPI MANNOSYLTRANSFERASE 2"/>
    <property type="match status" value="1"/>
</dbReference>
<protein>
    <recommendedName>
        <fullName evidence="13">Glycosyltransferase RgtA/B/C/D-like domain-containing protein</fullName>
    </recommendedName>
</protein>
<feature type="transmembrane region" description="Helical" evidence="10">
    <location>
        <begin position="136"/>
        <end position="159"/>
    </location>
</feature>
<evidence type="ECO:0000256" key="7">
    <source>
        <dbReference type="ARBA" id="ARBA00022824"/>
    </source>
</evidence>
<evidence type="ECO:0000256" key="5">
    <source>
        <dbReference type="ARBA" id="ARBA00022679"/>
    </source>
</evidence>
<feature type="transmembrane region" description="Helical" evidence="10">
    <location>
        <begin position="221"/>
        <end position="242"/>
    </location>
</feature>
<keyword evidence="7" id="KW-0256">Endoplasmic reticulum</keyword>
<feature type="transmembrane region" description="Helical" evidence="10">
    <location>
        <begin position="165"/>
        <end position="184"/>
    </location>
</feature>
<dbReference type="InterPro" id="IPR007315">
    <property type="entry name" value="PIG-V/Gpi18"/>
</dbReference>
<feature type="transmembrane region" description="Helical" evidence="10">
    <location>
        <begin position="394"/>
        <end position="413"/>
    </location>
</feature>
<evidence type="ECO:0000313" key="12">
    <source>
        <dbReference type="Proteomes" id="UP001321486"/>
    </source>
</evidence>
<proteinExistence type="predicted"/>
<evidence type="ECO:0000256" key="1">
    <source>
        <dbReference type="ARBA" id="ARBA00004477"/>
    </source>
</evidence>
<keyword evidence="9 10" id="KW-0472">Membrane</keyword>
<reference evidence="12" key="1">
    <citation type="journal article" date="2019" name="Int. J. Syst. Evol. Microbiol.">
        <title>The Global Catalogue of Microorganisms (GCM) 10K type strain sequencing project: providing services to taxonomists for standard genome sequencing and annotation.</title>
        <authorList>
            <consortium name="The Broad Institute Genomics Platform"/>
            <consortium name="The Broad Institute Genome Sequencing Center for Infectious Disease"/>
            <person name="Wu L."/>
            <person name="Ma J."/>
        </authorList>
    </citation>
    <scope>NUCLEOTIDE SEQUENCE [LARGE SCALE GENOMIC DNA]</scope>
    <source>
        <strain evidence="12">NBRC 108728</strain>
    </source>
</reference>